<dbReference type="InterPro" id="IPR043502">
    <property type="entry name" value="DNA/RNA_pol_sf"/>
</dbReference>
<dbReference type="PANTHER" id="PTHR24559">
    <property type="entry name" value="TRANSPOSON TY3-I GAG-POL POLYPROTEIN"/>
    <property type="match status" value="1"/>
</dbReference>
<dbReference type="Pfam" id="PF00078">
    <property type="entry name" value="RVT_1"/>
    <property type="match status" value="1"/>
</dbReference>
<comment type="caution">
    <text evidence="2">The sequence shown here is derived from an EMBL/GenBank/DDBJ whole genome shotgun (WGS) entry which is preliminary data.</text>
</comment>
<dbReference type="Gene3D" id="3.10.10.10">
    <property type="entry name" value="HIV Type 1 Reverse Transcriptase, subunit A, domain 1"/>
    <property type="match status" value="1"/>
</dbReference>
<organism evidence="2 3">
    <name type="scientific">Tanacetum coccineum</name>
    <dbReference type="NCBI Taxonomy" id="301880"/>
    <lineage>
        <taxon>Eukaryota</taxon>
        <taxon>Viridiplantae</taxon>
        <taxon>Streptophyta</taxon>
        <taxon>Embryophyta</taxon>
        <taxon>Tracheophyta</taxon>
        <taxon>Spermatophyta</taxon>
        <taxon>Magnoliopsida</taxon>
        <taxon>eudicotyledons</taxon>
        <taxon>Gunneridae</taxon>
        <taxon>Pentapetalae</taxon>
        <taxon>asterids</taxon>
        <taxon>campanulids</taxon>
        <taxon>Asterales</taxon>
        <taxon>Asteraceae</taxon>
        <taxon>Asteroideae</taxon>
        <taxon>Anthemideae</taxon>
        <taxon>Anthemidinae</taxon>
        <taxon>Tanacetum</taxon>
    </lineage>
</organism>
<feature type="domain" description="Reverse transcriptase" evidence="1">
    <location>
        <begin position="137"/>
        <end position="267"/>
    </location>
</feature>
<dbReference type="Proteomes" id="UP001151760">
    <property type="component" value="Unassembled WGS sequence"/>
</dbReference>
<keyword evidence="2" id="KW-0548">Nucleotidyltransferase</keyword>
<protein>
    <submittedName>
        <fullName evidence="2">Reverse transcriptase domain-containing protein</fullName>
    </submittedName>
</protein>
<evidence type="ECO:0000313" key="3">
    <source>
        <dbReference type="Proteomes" id="UP001151760"/>
    </source>
</evidence>
<dbReference type="EMBL" id="BQNB010019678">
    <property type="protein sequence ID" value="GJT87888.1"/>
    <property type="molecule type" value="Genomic_DNA"/>
</dbReference>
<gene>
    <name evidence="2" type="ORF">Tco_1069605</name>
</gene>
<name>A0ABQ5HJ07_9ASTR</name>
<reference evidence="2" key="2">
    <citation type="submission" date="2022-01" db="EMBL/GenBank/DDBJ databases">
        <authorList>
            <person name="Yamashiro T."/>
            <person name="Shiraishi A."/>
            <person name="Satake H."/>
            <person name="Nakayama K."/>
        </authorList>
    </citation>
    <scope>NUCLEOTIDE SEQUENCE</scope>
</reference>
<dbReference type="InterPro" id="IPR043128">
    <property type="entry name" value="Rev_trsase/Diguanyl_cyclase"/>
</dbReference>
<accession>A0ABQ5HJ07</accession>
<sequence>MACEEYSQELLGFFDLIASGNPTPYYDPIVSTSSPTLTPFGDRDFLFEEVDAFLALEDDPTSSELKICEAKTDRSSIDEPPKVELKDLPPHLEYTFLEGDNKLPIIIAKDLSAEEKAALIKVLKSHKRAIAWKLFDIKGWRVCIDYRKLNEATRKDHFPLPFMHQMLERLARNEYYYFLDGFSGYFQIPIDPHDQEKTTFTCPYRTFAYRRMPFGLCNAPSTFQRCMMAIFQDMIEKTMEVFMDDFSIFGNSFGNCLSRVDKMLQRIALRLGWELHVGHDLRWGEGRFGGGRSGWWGGPGLSFGVGIGGWAVGRVGRENMRWYGQGKEAPVSGRGTRERQDGAFGYWGGLGVGGTAVSIARTGGRARKLWEDAPFESAAGGNFVRTQGPLCFKSLHREDASPKVSSRPTAKSIVAKSESRSVLPPTGSISRVLELTESYGLELYFSTSRVSSVPVSSLPLCPLPSNSSTTPADALTNCLRECVVLLTLGETALALRLTARSGVSVTALWDIFLWMKRDVLGKVRMWSSLITNISEKLGDPGFREFVIGFRVTSCLVIVNVQTVAVKSVVLHYKTVVGSGRVMNAVTRRVLVEHVFGERRVGSLSLEGACIVSLTQSGSLCVARLVVPGEYAGRTKSECYLSNAEESIVSKINKEVLANGNSTPYFEPIVDTTSPALTPFEGSDFILEEIEAELSDTSYNRGEKPDGLIKELSVHKRAIGLETLRYQGKGGFTVVENDAKWSDPNSISYGYFIPNTSQLIMEIKDNICNCPTEPFATAALPLASCNAPGTFPEMYDREIKVDSRLRLTLSPRLHHRYCKKVDTQKELWKLAVRIACSCCCTHGLQNIAELPCGRKGNFHDQRDVNQLERKENSSKTVSIISWEEDPFLFQNLSGSSYSTLCFWQDAHFDISWLAQFVQRVRGTSLVLTYTARKVFEFRLLLASQSTKMPMVG</sequence>
<evidence type="ECO:0000313" key="2">
    <source>
        <dbReference type="EMBL" id="GJT87888.1"/>
    </source>
</evidence>
<dbReference type="CDD" id="cd01647">
    <property type="entry name" value="RT_LTR"/>
    <property type="match status" value="1"/>
</dbReference>
<proteinExistence type="predicted"/>
<dbReference type="PANTHER" id="PTHR24559:SF444">
    <property type="entry name" value="REVERSE TRANSCRIPTASE DOMAIN-CONTAINING PROTEIN"/>
    <property type="match status" value="1"/>
</dbReference>
<reference evidence="2" key="1">
    <citation type="journal article" date="2022" name="Int. J. Mol. Sci.">
        <title>Draft Genome of Tanacetum Coccineum: Genomic Comparison of Closely Related Tanacetum-Family Plants.</title>
        <authorList>
            <person name="Yamashiro T."/>
            <person name="Shiraishi A."/>
            <person name="Nakayama K."/>
            <person name="Satake H."/>
        </authorList>
    </citation>
    <scope>NUCLEOTIDE SEQUENCE</scope>
</reference>
<dbReference type="Gene3D" id="3.30.70.270">
    <property type="match status" value="1"/>
</dbReference>
<evidence type="ECO:0000259" key="1">
    <source>
        <dbReference type="Pfam" id="PF00078"/>
    </source>
</evidence>
<dbReference type="InterPro" id="IPR000477">
    <property type="entry name" value="RT_dom"/>
</dbReference>
<keyword evidence="2" id="KW-0808">Transferase</keyword>
<dbReference type="SUPFAM" id="SSF56672">
    <property type="entry name" value="DNA/RNA polymerases"/>
    <property type="match status" value="1"/>
</dbReference>
<keyword evidence="3" id="KW-1185">Reference proteome</keyword>
<dbReference type="InterPro" id="IPR053134">
    <property type="entry name" value="RNA-dir_DNA_polymerase"/>
</dbReference>
<dbReference type="GO" id="GO:0003964">
    <property type="term" value="F:RNA-directed DNA polymerase activity"/>
    <property type="evidence" value="ECO:0007669"/>
    <property type="project" value="UniProtKB-KW"/>
</dbReference>
<keyword evidence="2" id="KW-0695">RNA-directed DNA polymerase</keyword>